<dbReference type="Proteomes" id="UP000031443">
    <property type="component" value="Unassembled WGS sequence"/>
</dbReference>
<reference evidence="2" key="1">
    <citation type="journal article" date="2013" name="Nat. Genet.">
        <title>The draft genomes of soft-shell turtle and green sea turtle yield insights into the development and evolution of the turtle-specific body plan.</title>
        <authorList>
            <person name="Wang Z."/>
            <person name="Pascual-Anaya J."/>
            <person name="Zadissa A."/>
            <person name="Li W."/>
            <person name="Niimura Y."/>
            <person name="Huang Z."/>
            <person name="Li C."/>
            <person name="White S."/>
            <person name="Xiong Z."/>
            <person name="Fang D."/>
            <person name="Wang B."/>
            <person name="Ming Y."/>
            <person name="Chen Y."/>
            <person name="Zheng Y."/>
            <person name="Kuraku S."/>
            <person name="Pignatelli M."/>
            <person name="Herrero J."/>
            <person name="Beal K."/>
            <person name="Nozawa M."/>
            <person name="Li Q."/>
            <person name="Wang J."/>
            <person name="Zhang H."/>
            <person name="Yu L."/>
            <person name="Shigenobu S."/>
            <person name="Wang J."/>
            <person name="Liu J."/>
            <person name="Flicek P."/>
            <person name="Searle S."/>
            <person name="Wang J."/>
            <person name="Kuratani S."/>
            <person name="Yin Y."/>
            <person name="Aken B."/>
            <person name="Zhang G."/>
            <person name="Irie N."/>
        </authorList>
    </citation>
    <scope>NUCLEOTIDE SEQUENCE [LARGE SCALE GENOMIC DNA]</scope>
</reference>
<dbReference type="AlphaFoldDB" id="M7BX83"/>
<evidence type="ECO:0000313" key="1">
    <source>
        <dbReference type="EMBL" id="EMP42456.1"/>
    </source>
</evidence>
<dbReference type="eggNOG" id="KOG1947">
    <property type="taxonomic scope" value="Eukaryota"/>
</dbReference>
<dbReference type="Gene3D" id="1.10.287.3160">
    <property type="match status" value="1"/>
</dbReference>
<sequence>MWSLLRTSAGCASLPRSWTFRGPVRFAVPGQAGSLPLHPDCAADWELLEMSPVFPMLTVLSMFYYICLRRRARTATRGEMMNSRRAIESNSRALPINVEVVQYAKEVLDFSSHYGSENSMSYTMWNLAGIPNVYPSSGDFTQTAVFRTYGTWWNQCPSAQLPFKRTPPNFYSQDYVELAFEEPVYPTAVHVLETYHPGAVIRILACSANPYSQNTPAEVRWEILWSEAPTKVNSPQARQFTPCIKQIDFPTNLIRLEVNSSLQDYYAELDAVVLHGVKERPVLSLKTLMIHMNDLDEDDDDEEKNDCEMDSLNKQFSVSALREWTTNGYFDKLPYEDKDHQRLDLLGRKVYISSTLQFYIANYSALLAKYDFDNFGKLFGFTADISEDRRAQFKSVLIEGELVADGLTGLPGQHQFCSPYHSYSDSDAQRLMAAIIWHTKRAPNKG</sequence>
<accession>M7BX83</accession>
<dbReference type="STRING" id="8469.M7BX83"/>
<evidence type="ECO:0000313" key="2">
    <source>
        <dbReference type="Proteomes" id="UP000031443"/>
    </source>
</evidence>
<dbReference type="EMBL" id="KB473078">
    <property type="protein sequence ID" value="EMP42456.1"/>
    <property type="molecule type" value="Genomic_DNA"/>
</dbReference>
<organism evidence="1 2">
    <name type="scientific">Chelonia mydas</name>
    <name type="common">Green sea-turtle</name>
    <name type="synonym">Chelonia agassizi</name>
    <dbReference type="NCBI Taxonomy" id="8469"/>
    <lineage>
        <taxon>Eukaryota</taxon>
        <taxon>Metazoa</taxon>
        <taxon>Chordata</taxon>
        <taxon>Craniata</taxon>
        <taxon>Vertebrata</taxon>
        <taxon>Euteleostomi</taxon>
        <taxon>Archelosauria</taxon>
        <taxon>Testudinata</taxon>
        <taxon>Testudines</taxon>
        <taxon>Cryptodira</taxon>
        <taxon>Durocryptodira</taxon>
        <taxon>Americhelydia</taxon>
        <taxon>Chelonioidea</taxon>
        <taxon>Cheloniidae</taxon>
        <taxon>Chelonia</taxon>
    </lineage>
</organism>
<gene>
    <name evidence="1" type="ORF">UY3_00295</name>
</gene>
<name>M7BX83_CHEMY</name>
<proteinExistence type="predicted"/>
<keyword evidence="2" id="KW-1185">Reference proteome</keyword>
<protein>
    <submittedName>
        <fullName evidence="1">F-box/LRR-repeat protein 4</fullName>
    </submittedName>
</protein>